<evidence type="ECO:0000313" key="1">
    <source>
        <dbReference type="EMBL" id="AEJ62525.1"/>
    </source>
</evidence>
<evidence type="ECO:0000313" key="2">
    <source>
        <dbReference type="Proteomes" id="UP000007254"/>
    </source>
</evidence>
<sequence>MKGRYLILGVLILAILGVFAGCDLFGGISIEERVAMFFDDVNDHPDEVYTNFHPDADAYDAVKDYENTLGQVLPSGQGYTYRDLSVDGDVATAGVYGGSGSYEYTGEEIRFGMKKEGPDWFVWTVTFKGSTY</sequence>
<accession>G0GG49</accession>
<keyword evidence="2" id="KW-1185">Reference proteome</keyword>
<name>G0GG49_WINT7</name>
<reference evidence="1 2" key="1">
    <citation type="submission" date="2011-06" db="EMBL/GenBank/DDBJ databases">
        <title>The complete genome of Spirochaeta thermophila DSM 6578.</title>
        <authorList>
            <consortium name="US DOE Joint Genome Institute (JGI-PGF)"/>
            <person name="Lucas S."/>
            <person name="Lapidus A."/>
            <person name="Bruce D."/>
            <person name="Goodwin L."/>
            <person name="Pitluck S."/>
            <person name="Peters L."/>
            <person name="Kyrpides N."/>
            <person name="Mavromatis K."/>
            <person name="Ivanova N."/>
            <person name="Mikailova N."/>
            <person name="Pagani I."/>
            <person name="Chertkov O."/>
            <person name="Detter J.C."/>
            <person name="Tapia R."/>
            <person name="Han C."/>
            <person name="Land M."/>
            <person name="Hauser L."/>
            <person name="Markowitz V."/>
            <person name="Cheng J.-F."/>
            <person name="Hugenholtz P."/>
            <person name="Woyke T."/>
            <person name="Wu D."/>
            <person name="Spring S."/>
            <person name="Merkhoffer B."/>
            <person name="Schneider S."/>
            <person name="Klenk H.-P."/>
            <person name="Eisen J.A."/>
        </authorList>
    </citation>
    <scope>NUCLEOTIDE SEQUENCE [LARGE SCALE GENOMIC DNA]</scope>
    <source>
        <strain evidence="2">ATCC 700085 / DSM 6578 / Z-1203</strain>
    </source>
</reference>
<dbReference type="HOGENOM" id="CLU_1915790_0_0_12"/>
<dbReference type="Proteomes" id="UP000007254">
    <property type="component" value="Chromosome"/>
</dbReference>
<gene>
    <name evidence="1" type="ordered locus">Spith_2270</name>
</gene>
<dbReference type="KEGG" id="stq:Spith_2270"/>
<dbReference type="RefSeq" id="WP_014625828.1">
    <property type="nucleotide sequence ID" value="NC_017583.1"/>
</dbReference>
<dbReference type="AlphaFoldDB" id="G0GG49"/>
<evidence type="ECO:0008006" key="3">
    <source>
        <dbReference type="Google" id="ProtNLM"/>
    </source>
</evidence>
<dbReference type="EMBL" id="CP002903">
    <property type="protein sequence ID" value="AEJ62525.1"/>
    <property type="molecule type" value="Genomic_DNA"/>
</dbReference>
<proteinExistence type="predicted"/>
<dbReference type="STRING" id="869211.Spith_2270"/>
<protein>
    <recommendedName>
        <fullName evidence="3">Lipoprotein</fullName>
    </recommendedName>
</protein>
<dbReference type="PROSITE" id="PS51257">
    <property type="entry name" value="PROKAR_LIPOPROTEIN"/>
    <property type="match status" value="1"/>
</dbReference>
<organism evidence="1 2">
    <name type="scientific">Winmispira thermophila (strain ATCC 700085 / DSM 6578 / Z-1203)</name>
    <name type="common">Spirochaeta thermophila</name>
    <dbReference type="NCBI Taxonomy" id="869211"/>
    <lineage>
        <taxon>Bacteria</taxon>
        <taxon>Pseudomonadati</taxon>
        <taxon>Spirochaetota</taxon>
        <taxon>Spirochaetia</taxon>
        <taxon>Winmispirales</taxon>
        <taxon>Winmispiraceae</taxon>
        <taxon>Winmispira</taxon>
    </lineage>
</organism>